<dbReference type="Pfam" id="PF00156">
    <property type="entry name" value="Pribosyltran"/>
    <property type="match status" value="1"/>
</dbReference>
<comment type="pathway">
    <text evidence="1 7 8">Purine metabolism; IMP biosynthesis via de novo pathway; N(1)-(5-phospho-D-ribosyl)glycinamide from 5-phospho-alpha-D-ribose 1-diphosphate: step 1/2.</text>
</comment>
<feature type="binding site" evidence="7 10">
    <location>
        <position position="369"/>
    </location>
    <ligand>
        <name>Mg(2+)</name>
        <dbReference type="ChEBI" id="CHEBI:18420"/>
    </ligand>
</feature>
<dbReference type="HAMAP" id="MF_01931">
    <property type="entry name" value="PurF"/>
    <property type="match status" value="1"/>
</dbReference>
<dbReference type="PIRSF" id="PIRSF000485">
    <property type="entry name" value="Amd_phspho_trans"/>
    <property type="match status" value="1"/>
</dbReference>
<comment type="caution">
    <text evidence="7">Lacks conserved residue(s) required for the propagation of feature annotation.</text>
</comment>
<dbReference type="GO" id="GO:0000287">
    <property type="term" value="F:magnesium ion binding"/>
    <property type="evidence" value="ECO:0007669"/>
    <property type="project" value="UniProtKB-UniRule"/>
</dbReference>
<dbReference type="NCBIfam" id="TIGR01134">
    <property type="entry name" value="purF"/>
    <property type="match status" value="1"/>
</dbReference>
<protein>
    <recommendedName>
        <fullName evidence="7">Amidophosphoribosyltransferase</fullName>
        <shortName evidence="7">ATase</shortName>
        <ecNumber evidence="7">2.4.2.14</ecNumber>
    </recommendedName>
    <alternativeName>
        <fullName evidence="7">Glutamine phosphoribosylpyrophosphate amidotransferase</fullName>
        <shortName evidence="7">GPATase</shortName>
    </alternativeName>
</protein>
<dbReference type="UniPathway" id="UPA00074">
    <property type="reaction ID" value="UER00124"/>
</dbReference>
<keyword evidence="7 10" id="KW-0479">Metal-binding</keyword>
<evidence type="ECO:0000259" key="11">
    <source>
        <dbReference type="PROSITE" id="PS51278"/>
    </source>
</evidence>
<evidence type="ECO:0000256" key="9">
    <source>
        <dbReference type="PIRSR" id="PIRSR000485-1"/>
    </source>
</evidence>
<evidence type="ECO:0000313" key="13">
    <source>
        <dbReference type="EMBL" id="WHQ69022.1"/>
    </source>
</evidence>
<dbReference type="GO" id="GO:0004044">
    <property type="term" value="F:amidophosphoribosyltransferase activity"/>
    <property type="evidence" value="ECO:0007669"/>
    <property type="project" value="UniProtKB-UniRule"/>
</dbReference>
<evidence type="ECO:0000256" key="3">
    <source>
        <dbReference type="ARBA" id="ARBA00022676"/>
    </source>
</evidence>
<comment type="cofactor">
    <cofactor evidence="7 10">
        <name>Mg(2+)</name>
        <dbReference type="ChEBI" id="CHEBI:18420"/>
    </cofactor>
    <text evidence="7 10">Binds 1 Mg(2+) ion per subunit.</text>
</comment>
<evidence type="ECO:0000256" key="2">
    <source>
        <dbReference type="ARBA" id="ARBA00010138"/>
    </source>
</evidence>
<dbReference type="GeneID" id="72991648"/>
<feature type="domain" description="Glutamine amidotransferase type-2" evidence="11">
    <location>
        <begin position="24"/>
        <end position="243"/>
    </location>
</feature>
<evidence type="ECO:0000256" key="1">
    <source>
        <dbReference type="ARBA" id="ARBA00005209"/>
    </source>
</evidence>
<name>A0A1P8QPX4_METEX</name>
<feature type="binding site" evidence="7 10">
    <location>
        <position position="306"/>
    </location>
    <ligand>
        <name>Mg(2+)</name>
        <dbReference type="ChEBI" id="CHEBI:18420"/>
    </ligand>
</feature>
<dbReference type="Gene3D" id="3.40.50.2020">
    <property type="match status" value="1"/>
</dbReference>
<dbReference type="CDD" id="cd00715">
    <property type="entry name" value="GPATase_N"/>
    <property type="match status" value="1"/>
</dbReference>
<dbReference type="InterPro" id="IPR029057">
    <property type="entry name" value="PRTase-like"/>
</dbReference>
<dbReference type="Proteomes" id="UP001223720">
    <property type="component" value="Chromosome"/>
</dbReference>
<comment type="catalytic activity">
    <reaction evidence="7 8">
        <text>5-phospho-beta-D-ribosylamine + L-glutamate + diphosphate = 5-phospho-alpha-D-ribose 1-diphosphate + L-glutamine + H2O</text>
        <dbReference type="Rhea" id="RHEA:14905"/>
        <dbReference type="ChEBI" id="CHEBI:15377"/>
        <dbReference type="ChEBI" id="CHEBI:29985"/>
        <dbReference type="ChEBI" id="CHEBI:33019"/>
        <dbReference type="ChEBI" id="CHEBI:58017"/>
        <dbReference type="ChEBI" id="CHEBI:58359"/>
        <dbReference type="ChEBI" id="CHEBI:58681"/>
        <dbReference type="EC" id="2.4.2.14"/>
    </reaction>
</comment>
<dbReference type="EMBL" id="LT962688">
    <property type="protein sequence ID" value="SOR28156.1"/>
    <property type="molecule type" value="Genomic_DNA"/>
</dbReference>
<reference evidence="13" key="3">
    <citation type="journal article" date="2022" name="Biotechnol. Bioprocess Eng.">
        <title>Pan-genome Analysis Reveals Comparative Genomic Features of Central Metabolic Pathways in Methylorubrum extorquens.</title>
        <authorList>
            <person name="Lee G.M."/>
            <person name="Scott-Nevros Z.K."/>
            <person name="Lee S.-M."/>
            <person name="Kim D."/>
        </authorList>
    </citation>
    <scope>NUCLEOTIDE SEQUENCE</scope>
    <source>
        <strain evidence="13">ATCC 55366</strain>
    </source>
</reference>
<dbReference type="GO" id="GO:0009113">
    <property type="term" value="P:purine nucleobase biosynthetic process"/>
    <property type="evidence" value="ECO:0007669"/>
    <property type="project" value="UniProtKB-UniRule"/>
</dbReference>
<dbReference type="AlphaFoldDB" id="A0A1P8QPX4"/>
<keyword evidence="7 10" id="KW-0460">Magnesium</keyword>
<evidence type="ECO:0000256" key="5">
    <source>
        <dbReference type="ARBA" id="ARBA00022755"/>
    </source>
</evidence>
<dbReference type="InterPro" id="IPR000836">
    <property type="entry name" value="PRTase_dom"/>
</dbReference>
<dbReference type="EC" id="2.4.2.14" evidence="7"/>
<dbReference type="InterPro" id="IPR029055">
    <property type="entry name" value="Ntn_hydrolases_N"/>
</dbReference>
<dbReference type="PROSITE" id="PS51278">
    <property type="entry name" value="GATASE_TYPE_2"/>
    <property type="match status" value="1"/>
</dbReference>
<evidence type="ECO:0000256" key="10">
    <source>
        <dbReference type="PIRSR" id="PIRSR000485-2"/>
    </source>
</evidence>
<feature type="binding site" evidence="7 10">
    <location>
        <position position="368"/>
    </location>
    <ligand>
        <name>Mg(2+)</name>
        <dbReference type="ChEBI" id="CHEBI:18420"/>
    </ligand>
</feature>
<dbReference type="InterPro" id="IPR017932">
    <property type="entry name" value="GATase_2_dom"/>
</dbReference>
<keyword evidence="3 7" id="KW-0328">Glycosyltransferase</keyword>
<dbReference type="RefSeq" id="WP_004446262.1">
    <property type="nucleotide sequence ID" value="NZ_BJVP01000016.1"/>
</dbReference>
<dbReference type="SUPFAM" id="SSF53271">
    <property type="entry name" value="PRTase-like"/>
    <property type="match status" value="1"/>
</dbReference>
<evidence type="ECO:0000256" key="7">
    <source>
        <dbReference type="HAMAP-Rule" id="MF_01931"/>
    </source>
</evidence>
<evidence type="ECO:0000256" key="6">
    <source>
        <dbReference type="ARBA" id="ARBA00022962"/>
    </source>
</evidence>
<keyword evidence="4 7" id="KW-0808">Transferase</keyword>
<accession>A0A1P8QPX4</accession>
<keyword evidence="6 7" id="KW-0315">Glutamine amidotransferase</keyword>
<comment type="similarity">
    <text evidence="2 7 8">In the C-terminal section; belongs to the purine/pyrimidine phosphoribosyltransferase family.</text>
</comment>
<dbReference type="InterPro" id="IPR005854">
    <property type="entry name" value="PurF"/>
</dbReference>
<keyword evidence="5 7" id="KW-0658">Purine biosynthesis</keyword>
<feature type="active site" description="Nucleophile" evidence="7 9">
    <location>
        <position position="24"/>
    </location>
</feature>
<dbReference type="GO" id="GO:0006189">
    <property type="term" value="P:'de novo' IMP biosynthetic process"/>
    <property type="evidence" value="ECO:0007669"/>
    <property type="project" value="UniProtKB-UniRule"/>
</dbReference>
<reference evidence="12" key="1">
    <citation type="submission" date="2017-10" db="EMBL/GenBank/DDBJ databases">
        <authorList>
            <person name="Banno H."/>
            <person name="Chua N.-H."/>
        </authorList>
    </citation>
    <scope>NUCLEOTIDE SEQUENCE [LARGE SCALE GENOMIC DNA]</scope>
    <source>
        <strain evidence="12">TK 0001</strain>
    </source>
</reference>
<evidence type="ECO:0000313" key="14">
    <source>
        <dbReference type="Proteomes" id="UP000233769"/>
    </source>
</evidence>
<dbReference type="Gene3D" id="3.60.20.10">
    <property type="entry name" value="Glutamine Phosphoribosylpyrophosphate, subunit 1, domain 1"/>
    <property type="match status" value="1"/>
</dbReference>
<evidence type="ECO:0000256" key="8">
    <source>
        <dbReference type="PIRNR" id="PIRNR000485"/>
    </source>
</evidence>
<dbReference type="OMA" id="IRHFGVK"/>
<reference evidence="14" key="2">
    <citation type="submission" date="2017-10" db="EMBL/GenBank/DDBJ databases">
        <authorList>
            <person name="Regsiter A."/>
            <person name="William W."/>
        </authorList>
    </citation>
    <scope>NUCLEOTIDE SEQUENCE [LARGE SCALE GENOMIC DNA]</scope>
</reference>
<dbReference type="Proteomes" id="UP000233769">
    <property type="component" value="Chromosome tk0001"/>
</dbReference>
<dbReference type="SUPFAM" id="SSF56235">
    <property type="entry name" value="N-terminal nucleophile aminohydrolases (Ntn hydrolases)"/>
    <property type="match status" value="1"/>
</dbReference>
<gene>
    <name evidence="7 12" type="primary">purF</name>
    <name evidence="13" type="ORF">KEC54_22175</name>
    <name evidence="12" type="ORF">TK0001_1554</name>
</gene>
<comment type="function">
    <text evidence="7">Catalyzes the formation of phosphoribosylamine from phosphoribosylpyrophosphate (PRPP) and glutamine.</text>
</comment>
<evidence type="ECO:0000313" key="12">
    <source>
        <dbReference type="EMBL" id="SOR28156.1"/>
    </source>
</evidence>
<evidence type="ECO:0000256" key="4">
    <source>
        <dbReference type="ARBA" id="ARBA00022679"/>
    </source>
</evidence>
<dbReference type="EMBL" id="CP073633">
    <property type="protein sequence ID" value="WHQ69022.1"/>
    <property type="molecule type" value="Genomic_DNA"/>
</dbReference>
<dbReference type="PANTHER" id="PTHR11907">
    <property type="entry name" value="AMIDOPHOSPHORIBOSYLTRANSFERASE"/>
    <property type="match status" value="1"/>
</dbReference>
<sequence length="491" mass="53272">MSVVSASADVRNLDIDGDTLREECGVFGIYGHDDASAITALGLHALQHRGQEAAGIVSYDDGVFHSERRQGLVGDSFSDRATIERLAGRSAIGHVRYSTTGGTILRNVQPLFAELAGGGLAVAHNGNLTNALSIRRDLVRDGAITQSTSDTEVILHLAARSRKPRIVERFIDALQQIQGAYAIVALTNKKLIGARDPLGIRPLVLGELDGRYILASESCALDIIGARFIRDVENGEVVVISEEGVESIRFAEKQPMRPCIFEYIYFARPDSVVNGKSVYGVRKAIGQELAREAAPEADVVIPVPDSGVPAALGFAQEAGLPFEMGIIRNHYVGRTFIQPTQTVRELGVRMKHSANRAAVEGKRIVLVDDSLVRGTTSVKIVRMMRDAGAREVHFRIASPPITYPDFYGIDTPEREKLLAATHDLEGMRQYIGADSLAFLSIPGLYRAMGEEARNADCPQYTDHCFTGDYPTGLTDLAIAGPKRFAMLAEAD</sequence>
<dbReference type="CDD" id="cd06223">
    <property type="entry name" value="PRTases_typeI"/>
    <property type="match status" value="1"/>
</dbReference>
<organism evidence="12 14">
    <name type="scientific">Methylorubrum extorquens</name>
    <name type="common">Methylobacterium dichloromethanicum</name>
    <name type="synonym">Methylobacterium extorquens</name>
    <dbReference type="NCBI Taxonomy" id="408"/>
    <lineage>
        <taxon>Bacteria</taxon>
        <taxon>Pseudomonadati</taxon>
        <taxon>Pseudomonadota</taxon>
        <taxon>Alphaproteobacteria</taxon>
        <taxon>Hyphomicrobiales</taxon>
        <taxon>Methylobacteriaceae</taxon>
        <taxon>Methylorubrum</taxon>
    </lineage>
</organism>
<dbReference type="InterPro" id="IPR035584">
    <property type="entry name" value="PurF_N"/>
</dbReference>
<dbReference type="Pfam" id="PF13537">
    <property type="entry name" value="GATase_7"/>
    <property type="match status" value="1"/>
</dbReference>
<proteinExistence type="inferred from homology"/>